<organism evidence="2 3">
    <name type="scientific">Gossypium barbadense</name>
    <name type="common">Sea Island cotton</name>
    <name type="synonym">Hibiscus barbadensis</name>
    <dbReference type="NCBI Taxonomy" id="3634"/>
    <lineage>
        <taxon>Eukaryota</taxon>
        <taxon>Viridiplantae</taxon>
        <taxon>Streptophyta</taxon>
        <taxon>Embryophyta</taxon>
        <taxon>Tracheophyta</taxon>
        <taxon>Spermatophyta</taxon>
        <taxon>Magnoliopsida</taxon>
        <taxon>eudicotyledons</taxon>
        <taxon>Gunneridae</taxon>
        <taxon>Pentapetalae</taxon>
        <taxon>rosids</taxon>
        <taxon>malvids</taxon>
        <taxon>Malvales</taxon>
        <taxon>Malvaceae</taxon>
        <taxon>Malvoideae</taxon>
        <taxon>Gossypium</taxon>
    </lineage>
</organism>
<gene>
    <name evidence="2" type="ORF">GOBAR_AA04593</name>
</gene>
<protein>
    <submittedName>
        <fullName evidence="2">Uncharacterized protein</fullName>
    </submittedName>
</protein>
<feature type="chain" id="PRO_5015110095" evidence="1">
    <location>
        <begin position="20"/>
        <end position="317"/>
    </location>
</feature>
<proteinExistence type="predicted"/>
<dbReference type="OrthoDB" id="1845088at2759"/>
<dbReference type="EMBL" id="KZ663081">
    <property type="protein sequence ID" value="PPS15987.1"/>
    <property type="molecule type" value="Genomic_DNA"/>
</dbReference>
<dbReference type="AlphaFoldDB" id="A0A2P5YK56"/>
<reference evidence="2 3" key="1">
    <citation type="submission" date="2015-01" db="EMBL/GenBank/DDBJ databases">
        <title>Genome of allotetraploid Gossypium barbadense reveals genomic plasticity and fiber elongation in cotton evolution.</title>
        <authorList>
            <person name="Chen X."/>
            <person name="Liu X."/>
            <person name="Zhao B."/>
            <person name="Zheng H."/>
            <person name="Hu Y."/>
            <person name="Lu G."/>
            <person name="Yang C."/>
            <person name="Chen J."/>
            <person name="Shan C."/>
            <person name="Zhang L."/>
            <person name="Zhou Y."/>
            <person name="Wang L."/>
            <person name="Guo W."/>
            <person name="Bai Y."/>
            <person name="Ruan J."/>
            <person name="Shangguan X."/>
            <person name="Mao Y."/>
            <person name="Jiang J."/>
            <person name="Zhu Y."/>
            <person name="Lei J."/>
            <person name="Kang H."/>
            <person name="Chen S."/>
            <person name="He X."/>
            <person name="Wang R."/>
            <person name="Wang Y."/>
            <person name="Chen J."/>
            <person name="Wang L."/>
            <person name="Yu S."/>
            <person name="Wang B."/>
            <person name="Wei J."/>
            <person name="Song S."/>
            <person name="Lu X."/>
            <person name="Gao Z."/>
            <person name="Gu W."/>
            <person name="Deng X."/>
            <person name="Ma D."/>
            <person name="Wang S."/>
            <person name="Liang W."/>
            <person name="Fang L."/>
            <person name="Cai C."/>
            <person name="Zhu X."/>
            <person name="Zhou B."/>
            <person name="Zhang Y."/>
            <person name="Chen Z."/>
            <person name="Xu S."/>
            <person name="Zhu R."/>
            <person name="Wang S."/>
            <person name="Zhang T."/>
            <person name="Zhao G."/>
        </authorList>
    </citation>
    <scope>NUCLEOTIDE SEQUENCE [LARGE SCALE GENOMIC DNA]</scope>
    <source>
        <strain evidence="3">cv. Xinhai21</strain>
        <tissue evidence="2">Leaf</tissue>
    </source>
</reference>
<keyword evidence="1" id="KW-0732">Signal</keyword>
<dbReference type="Proteomes" id="UP000239757">
    <property type="component" value="Unassembled WGS sequence"/>
</dbReference>
<evidence type="ECO:0000313" key="2">
    <source>
        <dbReference type="EMBL" id="PPS15987.1"/>
    </source>
</evidence>
<sequence>MLTQVHLLDIVSLLQLSLASYPRSVLNSCHLLQVLLRLMKSGARHVNCSRQRLLLRCLAETRVTVCLTKIKKLCDLLAASSNHVSNDEQVGIVLAVLSINFEAVVTIASFVQELLKMDRLIYRRLGHLAQSCYYQLYQSFDGIPMNDHSRSPKDFSADESVADGETGFPSFCDSLANKVTYLPQPNVFGFGHSAVFGPSSQPIGHIVCARSCSFPFAGISHGTSPSCASVGPLSRFTLGNTGATPFSPRSMHFHTDSGSSHSYADGPSMFYSVGLNASGSGSCFGSPIVHSTRLVLPPTFFARPNVSLPQPSAEPFV</sequence>
<feature type="signal peptide" evidence="1">
    <location>
        <begin position="1"/>
        <end position="19"/>
    </location>
</feature>
<evidence type="ECO:0000256" key="1">
    <source>
        <dbReference type="SAM" id="SignalP"/>
    </source>
</evidence>
<accession>A0A2P5YK56</accession>
<name>A0A2P5YK56_GOSBA</name>
<evidence type="ECO:0000313" key="3">
    <source>
        <dbReference type="Proteomes" id="UP000239757"/>
    </source>
</evidence>